<dbReference type="Gramene" id="PVH47219">
    <property type="protein sequence ID" value="PVH47219"/>
    <property type="gene ID" value="PAHAL_4G006700"/>
</dbReference>
<dbReference type="AlphaFoldDB" id="A0A2T8JBC8"/>
<keyword evidence="1" id="KW-0472">Membrane</keyword>
<reference evidence="2" key="1">
    <citation type="submission" date="2018-04" db="EMBL/GenBank/DDBJ databases">
        <title>WGS assembly of Panicum hallii.</title>
        <authorList>
            <person name="Lovell J."/>
            <person name="Jenkins J."/>
            <person name="Lowry D."/>
            <person name="Mamidi S."/>
            <person name="Sreedasyam A."/>
            <person name="Weng X."/>
            <person name="Barry K."/>
            <person name="Bonette J."/>
            <person name="Campitelli B."/>
            <person name="Daum C."/>
            <person name="Gordon S."/>
            <person name="Gould B."/>
            <person name="Lipzen A."/>
            <person name="Macqueen A."/>
            <person name="Palacio-Mejia J."/>
            <person name="Plott C."/>
            <person name="Shakirov E."/>
            <person name="Shu S."/>
            <person name="Yoshinaga Y."/>
            <person name="Zane M."/>
            <person name="Rokhsar D."/>
            <person name="Grimwood J."/>
            <person name="Schmutz J."/>
            <person name="Juenger T."/>
        </authorList>
    </citation>
    <scope>NUCLEOTIDE SEQUENCE [LARGE SCALE GENOMIC DNA]</scope>
    <source>
        <strain evidence="2">FIL2</strain>
    </source>
</reference>
<evidence type="ECO:0000313" key="2">
    <source>
        <dbReference type="EMBL" id="PVH47219.1"/>
    </source>
</evidence>
<name>A0A2T8JBC8_9POAL</name>
<proteinExistence type="predicted"/>
<organism evidence="2">
    <name type="scientific">Panicum hallii</name>
    <dbReference type="NCBI Taxonomy" id="206008"/>
    <lineage>
        <taxon>Eukaryota</taxon>
        <taxon>Viridiplantae</taxon>
        <taxon>Streptophyta</taxon>
        <taxon>Embryophyta</taxon>
        <taxon>Tracheophyta</taxon>
        <taxon>Spermatophyta</taxon>
        <taxon>Magnoliopsida</taxon>
        <taxon>Liliopsida</taxon>
        <taxon>Poales</taxon>
        <taxon>Poaceae</taxon>
        <taxon>PACMAD clade</taxon>
        <taxon>Panicoideae</taxon>
        <taxon>Panicodae</taxon>
        <taxon>Paniceae</taxon>
        <taxon>Panicinae</taxon>
        <taxon>Panicum</taxon>
        <taxon>Panicum sect. Panicum</taxon>
    </lineage>
</organism>
<evidence type="ECO:0000256" key="1">
    <source>
        <dbReference type="SAM" id="Phobius"/>
    </source>
</evidence>
<dbReference type="EMBL" id="CM008049">
    <property type="protein sequence ID" value="PVH47219.1"/>
    <property type="molecule type" value="Genomic_DNA"/>
</dbReference>
<feature type="transmembrane region" description="Helical" evidence="1">
    <location>
        <begin position="40"/>
        <end position="57"/>
    </location>
</feature>
<sequence>MSNVVEYHSSIYLLPQCPDSPARKNKNAMSLSLRIEVPKTGAILVLFSGLALAAFLCRRS</sequence>
<gene>
    <name evidence="2" type="ORF">PAHAL_4G006700</name>
</gene>
<accession>A0A2T8JBC8</accession>
<keyword evidence="1" id="KW-0812">Transmembrane</keyword>
<dbReference type="Proteomes" id="UP000243499">
    <property type="component" value="Chromosome 4"/>
</dbReference>
<keyword evidence="1" id="KW-1133">Transmembrane helix</keyword>
<protein>
    <submittedName>
        <fullName evidence="2">Uncharacterized protein</fullName>
    </submittedName>
</protein>